<reference evidence="4" key="1">
    <citation type="journal article" date="2016" name="Nat. Commun.">
        <title>The Gonium pectorale genome demonstrates co-option of cell cycle regulation during the evolution of multicellularity.</title>
        <authorList>
            <person name="Hanschen E.R."/>
            <person name="Marriage T.N."/>
            <person name="Ferris P.J."/>
            <person name="Hamaji T."/>
            <person name="Toyoda A."/>
            <person name="Fujiyama A."/>
            <person name="Neme R."/>
            <person name="Noguchi H."/>
            <person name="Minakuchi Y."/>
            <person name="Suzuki M."/>
            <person name="Kawai-Toyooka H."/>
            <person name="Smith D.R."/>
            <person name="Sparks H."/>
            <person name="Anderson J."/>
            <person name="Bakaric R."/>
            <person name="Luria V."/>
            <person name="Karger A."/>
            <person name="Kirschner M.W."/>
            <person name="Durand P.M."/>
            <person name="Michod R.E."/>
            <person name="Nozaki H."/>
            <person name="Olson B.J."/>
        </authorList>
    </citation>
    <scope>NUCLEOTIDE SEQUENCE [LARGE SCALE GENOMIC DNA]</scope>
    <source>
        <strain evidence="4">NIES-2863</strain>
    </source>
</reference>
<evidence type="ECO:0000313" key="3">
    <source>
        <dbReference type="EMBL" id="KXZ49830.1"/>
    </source>
</evidence>
<comment type="caution">
    <text evidence="3">The sequence shown here is derived from an EMBL/GenBank/DDBJ whole genome shotgun (WGS) entry which is preliminary data.</text>
</comment>
<feature type="transmembrane region" description="Helical" evidence="2">
    <location>
        <begin position="304"/>
        <end position="334"/>
    </location>
</feature>
<organism evidence="3 4">
    <name type="scientific">Gonium pectorale</name>
    <name type="common">Green alga</name>
    <dbReference type="NCBI Taxonomy" id="33097"/>
    <lineage>
        <taxon>Eukaryota</taxon>
        <taxon>Viridiplantae</taxon>
        <taxon>Chlorophyta</taxon>
        <taxon>core chlorophytes</taxon>
        <taxon>Chlorophyceae</taxon>
        <taxon>CS clade</taxon>
        <taxon>Chlamydomonadales</taxon>
        <taxon>Volvocaceae</taxon>
        <taxon>Gonium</taxon>
    </lineage>
</organism>
<dbReference type="Proteomes" id="UP000075714">
    <property type="component" value="Unassembled WGS sequence"/>
</dbReference>
<dbReference type="EMBL" id="LSYV01000020">
    <property type="protein sequence ID" value="KXZ49830.1"/>
    <property type="molecule type" value="Genomic_DNA"/>
</dbReference>
<accession>A0A150GKF0</accession>
<evidence type="ECO:0000256" key="2">
    <source>
        <dbReference type="SAM" id="Phobius"/>
    </source>
</evidence>
<feature type="region of interest" description="Disordered" evidence="1">
    <location>
        <begin position="360"/>
        <end position="393"/>
    </location>
</feature>
<dbReference type="AlphaFoldDB" id="A0A150GKF0"/>
<keyword evidence="4" id="KW-1185">Reference proteome</keyword>
<proteinExistence type="predicted"/>
<name>A0A150GKF0_GONPE</name>
<evidence type="ECO:0000256" key="1">
    <source>
        <dbReference type="SAM" id="MobiDB-lite"/>
    </source>
</evidence>
<dbReference type="OrthoDB" id="546168at2759"/>
<keyword evidence="2" id="KW-1133">Transmembrane helix</keyword>
<keyword evidence="2" id="KW-0812">Transmembrane</keyword>
<keyword evidence="2" id="KW-0472">Membrane</keyword>
<sequence length="393" mass="39875">MMPSGGPGPGKGPNWGPGGGGVDRKLASLAAYTGLVGSLAIAIAGLEGIDLWSQFRWGELDHLRMAVVASVPLQLLNAALLLPTFSTNELPAGLKALAGHYVSNNPTADLSPAAEAAFAVVDVAAGELLYRGVALTFLGHWLEDRVYEGGLDELLTEQLPAAAAALGAVGGGVGPVASTLGVYGLCECAVAAAVTSYVVCNVLWKSERAVQRLELVMGAVSSAAEKASRTAAARRGASGDAAASSGEGSASKQADAAAAAAGPKPGKLQMAFGPGTPAVDVQSAGRVMRSSAAIQATRDGAQSLLLNAVFIATGGNLAASFAVSLANQLIISALQRRAMQRMRKRNAAFAKELLALTKAQRKTSKGAVQASQLVPEPPKPERPGKASQAPRQP</sequence>
<evidence type="ECO:0000313" key="4">
    <source>
        <dbReference type="Proteomes" id="UP000075714"/>
    </source>
</evidence>
<protein>
    <submittedName>
        <fullName evidence="3">Uncharacterized protein</fullName>
    </submittedName>
</protein>
<gene>
    <name evidence="3" type="ORF">GPECTOR_19g281</name>
</gene>
<feature type="region of interest" description="Disordered" evidence="1">
    <location>
        <begin position="238"/>
        <end position="258"/>
    </location>
</feature>